<dbReference type="SUPFAM" id="SSF89623">
    <property type="entry name" value="Ribose/Galactose isomerase RpiB/AlsB"/>
    <property type="match status" value="1"/>
</dbReference>
<evidence type="ECO:0000256" key="2">
    <source>
        <dbReference type="ARBA" id="ARBA00023235"/>
    </source>
</evidence>
<feature type="binding site" evidence="4">
    <location>
        <begin position="73"/>
        <end position="77"/>
    </location>
    <ligand>
        <name>D-ribulose 5-phosphate</name>
        <dbReference type="ChEBI" id="CHEBI:58121"/>
    </ligand>
</feature>
<dbReference type="InterPro" id="IPR036569">
    <property type="entry name" value="RpiB_LacA_LacB_sf"/>
</dbReference>
<reference key="1">
    <citation type="submission" date="2010-11" db="EMBL/GenBank/DDBJ databases">
        <title>The complete genome of Paludibacter propionicigenes DSM 17365.</title>
        <authorList>
            <consortium name="US DOE Joint Genome Institute (JGI-PGF)"/>
            <person name="Lucas S."/>
            <person name="Copeland A."/>
            <person name="Lapidus A."/>
            <person name="Bruce D."/>
            <person name="Goodwin L."/>
            <person name="Pitluck S."/>
            <person name="Kyrpides N."/>
            <person name="Mavromatis K."/>
            <person name="Ivanova N."/>
            <person name="Munk A.C."/>
            <person name="Brettin T."/>
            <person name="Detter J.C."/>
            <person name="Han C."/>
            <person name="Tapia R."/>
            <person name="Land M."/>
            <person name="Hauser L."/>
            <person name="Markowitz V."/>
            <person name="Cheng J.-F."/>
            <person name="Hugenholtz P."/>
            <person name="Woyke T."/>
            <person name="Wu D."/>
            <person name="Gronow S."/>
            <person name="Wellnitz S."/>
            <person name="Brambilla E."/>
            <person name="Klenk H.-P."/>
            <person name="Eisen J.A."/>
        </authorList>
    </citation>
    <scope>NUCLEOTIDE SEQUENCE</scope>
    <source>
        <strain>WB4</strain>
    </source>
</reference>
<name>E4T6L0_PALPW</name>
<dbReference type="Pfam" id="PF02502">
    <property type="entry name" value="LacAB_rpiB"/>
    <property type="match status" value="1"/>
</dbReference>
<accession>E4T6L0</accession>
<feature type="binding site" evidence="4">
    <location>
        <position position="116"/>
    </location>
    <ligand>
        <name>D-ribulose 5-phosphate</name>
        <dbReference type="ChEBI" id="CHEBI:58121"/>
    </ligand>
</feature>
<evidence type="ECO:0000256" key="3">
    <source>
        <dbReference type="PIRSR" id="PIRSR005384-1"/>
    </source>
</evidence>
<comment type="similarity">
    <text evidence="1">Belongs to the LacAB/RpiB family.</text>
</comment>
<feature type="binding site" evidence="4">
    <location>
        <begin position="14"/>
        <end position="15"/>
    </location>
    <ligand>
        <name>D-ribulose 5-phosphate</name>
        <dbReference type="ChEBI" id="CHEBI:58121"/>
    </ligand>
</feature>
<dbReference type="RefSeq" id="WP_013445723.1">
    <property type="nucleotide sequence ID" value="NC_014734.1"/>
</dbReference>
<dbReference type="EMBL" id="CP002345">
    <property type="protein sequence ID" value="ADQ80354.1"/>
    <property type="molecule type" value="Genomic_DNA"/>
</dbReference>
<dbReference type="Proteomes" id="UP000008718">
    <property type="component" value="Chromosome"/>
</dbReference>
<evidence type="ECO:0000313" key="5">
    <source>
        <dbReference type="EMBL" id="ADQ80354.1"/>
    </source>
</evidence>
<dbReference type="eggNOG" id="COG0698">
    <property type="taxonomic scope" value="Bacteria"/>
</dbReference>
<dbReference type="HOGENOM" id="CLU_091396_4_1_10"/>
<dbReference type="OrthoDB" id="1778624at2"/>
<dbReference type="InterPro" id="IPR004785">
    <property type="entry name" value="RpiB"/>
</dbReference>
<protein>
    <submittedName>
        <fullName evidence="5">Ribose-5-phosphate isomerase</fullName>
        <ecNumber evidence="5">5.3.1.6</ecNumber>
    </submittedName>
</protein>
<dbReference type="NCBIfam" id="TIGR01120">
    <property type="entry name" value="rpiB"/>
    <property type="match status" value="1"/>
</dbReference>
<dbReference type="PIRSF" id="PIRSF005384">
    <property type="entry name" value="RpiB_LacA_B"/>
    <property type="match status" value="1"/>
</dbReference>
<dbReference type="Gene3D" id="3.40.1400.10">
    <property type="entry name" value="Sugar-phosphate isomerase, RpiB/LacA/LacB"/>
    <property type="match status" value="1"/>
</dbReference>
<evidence type="ECO:0000256" key="4">
    <source>
        <dbReference type="PIRSR" id="PIRSR005384-2"/>
    </source>
</evidence>
<dbReference type="GO" id="GO:0019316">
    <property type="term" value="P:D-allose catabolic process"/>
    <property type="evidence" value="ECO:0007669"/>
    <property type="project" value="TreeGrafter"/>
</dbReference>
<dbReference type="NCBIfam" id="NF004051">
    <property type="entry name" value="PRK05571.1"/>
    <property type="match status" value="1"/>
</dbReference>
<feature type="binding site" evidence="4">
    <location>
        <position position="143"/>
    </location>
    <ligand>
        <name>D-ribulose 5-phosphate</name>
        <dbReference type="ChEBI" id="CHEBI:58121"/>
    </ligand>
</feature>
<dbReference type="EC" id="5.3.1.6" evidence="5"/>
<keyword evidence="2 5" id="KW-0413">Isomerase</keyword>
<dbReference type="STRING" id="694427.Palpr_2218"/>
<evidence type="ECO:0000313" key="6">
    <source>
        <dbReference type="Proteomes" id="UP000008718"/>
    </source>
</evidence>
<dbReference type="AlphaFoldDB" id="E4T6L0"/>
<dbReference type="NCBIfam" id="TIGR00689">
    <property type="entry name" value="rpiB_lacA_lacB"/>
    <property type="match status" value="1"/>
</dbReference>
<dbReference type="KEGG" id="ppn:Palpr_2218"/>
<organism evidence="5 6">
    <name type="scientific">Paludibacter propionicigenes (strain DSM 17365 / JCM 13257 / WB4)</name>
    <dbReference type="NCBI Taxonomy" id="694427"/>
    <lineage>
        <taxon>Bacteria</taxon>
        <taxon>Pseudomonadati</taxon>
        <taxon>Bacteroidota</taxon>
        <taxon>Bacteroidia</taxon>
        <taxon>Bacteroidales</taxon>
        <taxon>Paludibacteraceae</taxon>
        <taxon>Paludibacter</taxon>
    </lineage>
</organism>
<gene>
    <name evidence="5" type="ordered locus">Palpr_2218</name>
</gene>
<dbReference type="PANTHER" id="PTHR30345">
    <property type="entry name" value="RIBOSE-5-PHOSPHATE ISOMERASE B"/>
    <property type="match status" value="1"/>
</dbReference>
<dbReference type="GO" id="GO:0009052">
    <property type="term" value="P:pentose-phosphate shunt, non-oxidative branch"/>
    <property type="evidence" value="ECO:0007669"/>
    <property type="project" value="TreeGrafter"/>
</dbReference>
<keyword evidence="6" id="KW-1185">Reference proteome</keyword>
<dbReference type="InterPro" id="IPR003500">
    <property type="entry name" value="RpiB_LacA_LacB"/>
</dbReference>
<feature type="binding site" evidence="4">
    <location>
        <position position="106"/>
    </location>
    <ligand>
        <name>D-ribulose 5-phosphate</name>
        <dbReference type="ChEBI" id="CHEBI:58121"/>
    </ligand>
</feature>
<feature type="binding site" evidence="4">
    <location>
        <position position="139"/>
    </location>
    <ligand>
        <name>D-ribulose 5-phosphate</name>
        <dbReference type="ChEBI" id="CHEBI:58121"/>
    </ligand>
</feature>
<proteinExistence type="inferred from homology"/>
<sequence>MNPFKNLRIAICNDHAGYELKNKVVEYLQDEGVKKLKDFGAFSAESSDYPDYAHPMATAIENKEFDFGISICGSGNGISMTLNKHQGIRAALCWKPEIAALARRHNDANILSLPARFVSESEALDMIFTFFSAEFEGGRHKTRVDKIPC</sequence>
<dbReference type="PANTHER" id="PTHR30345:SF0">
    <property type="entry name" value="DNA DAMAGE-REPAIR_TOLERATION PROTEIN DRT102"/>
    <property type="match status" value="1"/>
</dbReference>
<feature type="active site" description="Proton acceptor" evidence="3">
    <location>
        <position position="72"/>
    </location>
</feature>
<feature type="active site" description="Proton donor" evidence="3">
    <location>
        <position position="105"/>
    </location>
</feature>
<evidence type="ECO:0000256" key="1">
    <source>
        <dbReference type="ARBA" id="ARBA00008754"/>
    </source>
</evidence>
<reference evidence="5 6" key="2">
    <citation type="journal article" date="2011" name="Stand. Genomic Sci.">
        <title>Complete genome sequence of Paludibacter propionicigenes type strain (WB4).</title>
        <authorList>
            <person name="Gronow S."/>
            <person name="Munk C."/>
            <person name="Lapidus A."/>
            <person name="Nolan M."/>
            <person name="Lucas S."/>
            <person name="Hammon N."/>
            <person name="Deshpande S."/>
            <person name="Cheng J.F."/>
            <person name="Tapia R."/>
            <person name="Han C."/>
            <person name="Goodwin L."/>
            <person name="Pitluck S."/>
            <person name="Liolios K."/>
            <person name="Ivanova N."/>
            <person name="Mavromatis K."/>
            <person name="Mikhailova N."/>
            <person name="Pati A."/>
            <person name="Chen A."/>
            <person name="Palaniappan K."/>
            <person name="Land M."/>
            <person name="Hauser L."/>
            <person name="Chang Y.J."/>
            <person name="Jeffries C.D."/>
            <person name="Brambilla E."/>
            <person name="Rohde M."/>
            <person name="Goker M."/>
            <person name="Detter J.C."/>
            <person name="Woyke T."/>
            <person name="Bristow J."/>
            <person name="Eisen J.A."/>
            <person name="Markowitz V."/>
            <person name="Hugenholtz P."/>
            <person name="Kyrpides N.C."/>
            <person name="Klenk H.P."/>
        </authorList>
    </citation>
    <scope>NUCLEOTIDE SEQUENCE [LARGE SCALE GENOMIC DNA]</scope>
    <source>
        <strain evidence="6">DSM 17365 / JCM 13257 / WB4</strain>
    </source>
</reference>
<dbReference type="GO" id="GO:0004751">
    <property type="term" value="F:ribose-5-phosphate isomerase activity"/>
    <property type="evidence" value="ECO:0007669"/>
    <property type="project" value="UniProtKB-EC"/>
</dbReference>